<evidence type="ECO:0000256" key="6">
    <source>
        <dbReference type="ARBA" id="ARBA00022729"/>
    </source>
</evidence>
<keyword evidence="7 9" id="KW-1015">Disulfide bond</keyword>
<accession>W3XII4</accession>
<keyword evidence="5" id="KW-0336">GPI-anchor</keyword>
<feature type="region of interest" description="Disordered" evidence="10">
    <location>
        <begin position="78"/>
        <end position="221"/>
    </location>
</feature>
<keyword evidence="9" id="KW-0349">Heme</keyword>
<feature type="binding site" description="axial binding residue" evidence="9">
    <location>
        <position position="45"/>
    </location>
    <ligand>
        <name>heme</name>
        <dbReference type="ChEBI" id="CHEBI:30413"/>
    </ligand>
    <ligandPart>
        <name>Fe</name>
        <dbReference type="ChEBI" id="CHEBI:18248"/>
    </ligandPart>
</feature>
<dbReference type="InParanoid" id="W3XII4"/>
<feature type="transmembrane region" description="Helical" evidence="11">
    <location>
        <begin position="228"/>
        <end position="250"/>
    </location>
</feature>
<dbReference type="STRING" id="1229662.W3XII4"/>
<dbReference type="PROSITE" id="PS52012">
    <property type="entry name" value="CFEM"/>
    <property type="match status" value="1"/>
</dbReference>
<evidence type="ECO:0000256" key="3">
    <source>
        <dbReference type="ARBA" id="ARBA00010031"/>
    </source>
</evidence>
<feature type="compositionally biased region" description="Low complexity" evidence="10">
    <location>
        <begin position="108"/>
        <end position="212"/>
    </location>
</feature>
<dbReference type="InterPro" id="IPR008427">
    <property type="entry name" value="Extracellular_membr_CFEM_dom"/>
</dbReference>
<feature type="domain" description="CFEM" evidence="13">
    <location>
        <begin position="1"/>
        <end position="115"/>
    </location>
</feature>
<dbReference type="AlphaFoldDB" id="W3XII4"/>
<keyword evidence="4" id="KW-0964">Secreted</keyword>
<dbReference type="OrthoDB" id="4778251at2759"/>
<feature type="chain" id="PRO_5004835867" description="CFEM domain-containing protein" evidence="12">
    <location>
        <begin position="19"/>
        <end position="351"/>
    </location>
</feature>
<evidence type="ECO:0000256" key="7">
    <source>
        <dbReference type="ARBA" id="ARBA00023157"/>
    </source>
</evidence>
<feature type="disulfide bond" evidence="9">
    <location>
        <begin position="41"/>
        <end position="48"/>
    </location>
</feature>
<dbReference type="GO" id="GO:0046872">
    <property type="term" value="F:metal ion binding"/>
    <property type="evidence" value="ECO:0007669"/>
    <property type="project" value="UniProtKB-UniRule"/>
</dbReference>
<keyword evidence="9" id="KW-0408">Iron</keyword>
<evidence type="ECO:0000256" key="4">
    <source>
        <dbReference type="ARBA" id="ARBA00022525"/>
    </source>
</evidence>
<dbReference type="Pfam" id="PF05730">
    <property type="entry name" value="CFEM"/>
    <property type="match status" value="1"/>
</dbReference>
<evidence type="ECO:0000256" key="12">
    <source>
        <dbReference type="SAM" id="SignalP"/>
    </source>
</evidence>
<comment type="subcellular location">
    <subcellularLocation>
        <location evidence="1">Membrane</location>
        <topology evidence="1">Lipid-anchor</topology>
        <topology evidence="1">GPI-anchor</topology>
    </subcellularLocation>
    <subcellularLocation>
        <location evidence="2">Secreted</location>
    </subcellularLocation>
</comment>
<evidence type="ECO:0000256" key="2">
    <source>
        <dbReference type="ARBA" id="ARBA00004613"/>
    </source>
</evidence>
<reference evidence="15" key="1">
    <citation type="journal article" date="2015" name="BMC Genomics">
        <title>Genomic and transcriptomic analysis of the endophytic fungus Pestalotiopsis fici reveals its lifestyle and high potential for synthesis of natural products.</title>
        <authorList>
            <person name="Wang X."/>
            <person name="Zhang X."/>
            <person name="Liu L."/>
            <person name="Xiang M."/>
            <person name="Wang W."/>
            <person name="Sun X."/>
            <person name="Che Y."/>
            <person name="Guo L."/>
            <person name="Liu G."/>
            <person name="Guo L."/>
            <person name="Wang C."/>
            <person name="Yin W.B."/>
            <person name="Stadler M."/>
            <person name="Zhang X."/>
            <person name="Liu X."/>
        </authorList>
    </citation>
    <scope>NUCLEOTIDE SEQUENCE [LARGE SCALE GENOMIC DNA]</scope>
    <source>
        <strain evidence="15">W106-1 / CGMCC3.15140</strain>
    </source>
</reference>
<keyword evidence="6 12" id="KW-0732">Signal</keyword>
<evidence type="ECO:0000313" key="14">
    <source>
        <dbReference type="EMBL" id="ETS85061.1"/>
    </source>
</evidence>
<keyword evidence="5" id="KW-0325">Glycoprotein</keyword>
<dbReference type="GO" id="GO:0005576">
    <property type="term" value="C:extracellular region"/>
    <property type="evidence" value="ECO:0007669"/>
    <property type="project" value="UniProtKB-SubCell"/>
</dbReference>
<feature type="signal peptide" evidence="12">
    <location>
        <begin position="1"/>
        <end position="18"/>
    </location>
</feature>
<protein>
    <recommendedName>
        <fullName evidence="13">CFEM domain-containing protein</fullName>
    </recommendedName>
</protein>
<feature type="compositionally biased region" description="Polar residues" evidence="10">
    <location>
        <begin position="257"/>
        <end position="267"/>
    </location>
</feature>
<dbReference type="GO" id="GO:0098552">
    <property type="term" value="C:side of membrane"/>
    <property type="evidence" value="ECO:0007669"/>
    <property type="project" value="UniProtKB-KW"/>
</dbReference>
<keyword evidence="11" id="KW-0472">Membrane</keyword>
<evidence type="ECO:0000313" key="15">
    <source>
        <dbReference type="Proteomes" id="UP000030651"/>
    </source>
</evidence>
<dbReference type="RefSeq" id="XP_007829858.1">
    <property type="nucleotide sequence ID" value="XM_007831667.1"/>
</dbReference>
<dbReference type="Proteomes" id="UP000030651">
    <property type="component" value="Unassembled WGS sequence"/>
</dbReference>
<evidence type="ECO:0000256" key="5">
    <source>
        <dbReference type="ARBA" id="ARBA00022622"/>
    </source>
</evidence>
<dbReference type="GeneID" id="19268099"/>
<evidence type="ECO:0000256" key="8">
    <source>
        <dbReference type="ARBA" id="ARBA00023288"/>
    </source>
</evidence>
<name>W3XII4_PESFW</name>
<keyword evidence="8" id="KW-0449">Lipoprotein</keyword>
<evidence type="ECO:0000256" key="9">
    <source>
        <dbReference type="PROSITE-ProRule" id="PRU01356"/>
    </source>
</evidence>
<proteinExistence type="inferred from homology"/>
<dbReference type="eggNOG" id="ENOG502S1H2">
    <property type="taxonomic scope" value="Eukaryota"/>
</dbReference>
<sequence length="351" mass="35329">MVRFFPILVALFLGLAAADGLSACSAGCISQVFSDTTKFGCAVNDKVCACGSTPDFWFAIRDCITQACPSDDLDQQLSDAQADSGTQCAQASGVTPTTPVTTPPPPATTAEAPPTTANAEPSTTEAAETATSPVSPATSPVSTASAETVASAATTATTSASAPSNSATSTASSQSAAATTSGTMQSATSSSTKTVPGTAAASSSSATSGAAADTDDSSTDGLSVAAKAGIGAGAGAAVILAIIVACVVMARKRKNKSNPSRIPTMQISKPLPGSGRQYAGDIEAARMAALSTQFRDDQLTPIKTAAYKPSITSSSQYSPTSLYAPSDYDERQVAGRRYEDMLPRTQPRTMI</sequence>
<keyword evidence="11" id="KW-0812">Transmembrane</keyword>
<dbReference type="EMBL" id="KI912110">
    <property type="protein sequence ID" value="ETS85061.1"/>
    <property type="molecule type" value="Genomic_DNA"/>
</dbReference>
<organism evidence="14 15">
    <name type="scientific">Pestalotiopsis fici (strain W106-1 / CGMCC3.15140)</name>
    <dbReference type="NCBI Taxonomy" id="1229662"/>
    <lineage>
        <taxon>Eukaryota</taxon>
        <taxon>Fungi</taxon>
        <taxon>Dikarya</taxon>
        <taxon>Ascomycota</taxon>
        <taxon>Pezizomycotina</taxon>
        <taxon>Sordariomycetes</taxon>
        <taxon>Xylariomycetidae</taxon>
        <taxon>Amphisphaeriales</taxon>
        <taxon>Sporocadaceae</taxon>
        <taxon>Pestalotiopsis</taxon>
    </lineage>
</organism>
<keyword evidence="15" id="KW-1185">Reference proteome</keyword>
<evidence type="ECO:0000256" key="10">
    <source>
        <dbReference type="SAM" id="MobiDB-lite"/>
    </source>
</evidence>
<comment type="similarity">
    <text evidence="3">Belongs to the RBT5 family.</text>
</comment>
<evidence type="ECO:0000259" key="13">
    <source>
        <dbReference type="PROSITE" id="PS52012"/>
    </source>
</evidence>
<keyword evidence="9" id="KW-0479">Metal-binding</keyword>
<dbReference type="HOGENOM" id="CLU_081622_0_0_1"/>
<evidence type="ECO:0000256" key="11">
    <source>
        <dbReference type="SAM" id="Phobius"/>
    </source>
</evidence>
<feature type="region of interest" description="Disordered" evidence="10">
    <location>
        <begin position="253"/>
        <end position="274"/>
    </location>
</feature>
<gene>
    <name evidence="14" type="ORF">PFICI_03086</name>
</gene>
<evidence type="ECO:0000256" key="1">
    <source>
        <dbReference type="ARBA" id="ARBA00004589"/>
    </source>
</evidence>
<dbReference type="KEGG" id="pfy:PFICI_03086"/>
<dbReference type="OMA" id="CINTCVE"/>
<keyword evidence="11" id="KW-1133">Transmembrane helix</keyword>
<comment type="caution">
    <text evidence="9">Lacks conserved residue(s) required for the propagation of feature annotation.</text>
</comment>